<feature type="transmembrane region" description="Helical" evidence="8">
    <location>
        <begin position="486"/>
        <end position="506"/>
    </location>
</feature>
<dbReference type="PANTHER" id="PTHR43652:SF2">
    <property type="entry name" value="BASIC AMINO ACID ANTIPORTER YFCC-RELATED"/>
    <property type="match status" value="1"/>
</dbReference>
<dbReference type="InterPro" id="IPR051679">
    <property type="entry name" value="DASS-Related_Transporters"/>
</dbReference>
<evidence type="ECO:0000256" key="1">
    <source>
        <dbReference type="ARBA" id="ARBA00004141"/>
    </source>
</evidence>
<protein>
    <submittedName>
        <fullName evidence="10">SLC13 family permease</fullName>
    </submittedName>
</protein>
<evidence type="ECO:0000313" key="10">
    <source>
        <dbReference type="EMBL" id="TMM51753.1"/>
    </source>
</evidence>
<sequence length="635" mass="65959">MCCASGSRRGPDRRARSKADDAGPRAHQCRRPRRGAPPRPAQGHMTPEIALLLVLFVGVVVMLARETLPVEQVSLLLVAVLAASGVLDADVALQGFASETVVMLACVMVLSRRLADSGLIGLMSERLARGAGMGQRRTLAWLMTVSAGVSSILTNTSTTAVLIPAVSDIARRAGVHPGRFLMPVAFASMMGGSATLIGTSTNLAGSGAMARLGLEPFGVFEFAAVGVAISLAGIAAMTLLGHWLLPRVSDTQDSAAEGGKAFMATLAVPDGASSIGKTIGDLGLGGFRVNALAVSREGGRVSADSRRKLRAADRIIVRAPRGALIDAASDPHLGLILADTTPGQIRAPNILVEAILMPGARWIGQSLRSMRRSLRPDLHVLALHRRDQTAPALIGWMRLRTGDVVLLSGPRDAIDALDRDPDLSLLEQPEPAPPTQAEGKWTLVALILAIVAGTTGLLPLSVALLLAVLTLVLSGRMSLADTFGMISWRVLILIGGMSSFGVAMLTSGTASWLAGSVLLALGGLGPVALLLGLGLLTVVLTQPMSNAAAALTVLPVAIEVASQSGADPRPFAVMVTLSASLSFIAPFEPALLLVYGPGSYAFRDFLRAGIPLTLLSLAILLLLVPVFWPLEGVAP</sequence>
<dbReference type="PANTHER" id="PTHR43652">
    <property type="entry name" value="BASIC AMINO ACID ANTIPORTER YFCC-RELATED"/>
    <property type="match status" value="1"/>
</dbReference>
<keyword evidence="2" id="KW-0813">Transport</keyword>
<keyword evidence="6 8" id="KW-0472">Membrane</keyword>
<feature type="transmembrane region" description="Helical" evidence="8">
    <location>
        <begin position="49"/>
        <end position="68"/>
    </location>
</feature>
<evidence type="ECO:0000256" key="2">
    <source>
        <dbReference type="ARBA" id="ARBA00022448"/>
    </source>
</evidence>
<dbReference type="EMBL" id="VANS01000003">
    <property type="protein sequence ID" value="TMM51753.1"/>
    <property type="molecule type" value="Genomic_DNA"/>
</dbReference>
<dbReference type="GO" id="GO:0008324">
    <property type="term" value="F:monoatomic cation transmembrane transporter activity"/>
    <property type="evidence" value="ECO:0007669"/>
    <property type="project" value="InterPro"/>
</dbReference>
<evidence type="ECO:0000256" key="8">
    <source>
        <dbReference type="SAM" id="Phobius"/>
    </source>
</evidence>
<accession>A0A5S3PD12</accession>
<feature type="transmembrane region" description="Helical" evidence="8">
    <location>
        <begin position="608"/>
        <end position="628"/>
    </location>
</feature>
<dbReference type="SUPFAM" id="SSF116726">
    <property type="entry name" value="TrkA C-terminal domain-like"/>
    <property type="match status" value="2"/>
</dbReference>
<feature type="compositionally biased region" description="Basic and acidic residues" evidence="7">
    <location>
        <begin position="9"/>
        <end position="24"/>
    </location>
</feature>
<gene>
    <name evidence="10" type="ORF">FDT80_13470</name>
</gene>
<feature type="region of interest" description="Disordered" evidence="7">
    <location>
        <begin position="1"/>
        <end position="43"/>
    </location>
</feature>
<evidence type="ECO:0000256" key="5">
    <source>
        <dbReference type="ARBA" id="ARBA00022989"/>
    </source>
</evidence>
<evidence type="ECO:0000256" key="4">
    <source>
        <dbReference type="ARBA" id="ARBA00022737"/>
    </source>
</evidence>
<feature type="transmembrane region" description="Helical" evidence="8">
    <location>
        <begin position="183"/>
        <end position="205"/>
    </location>
</feature>
<dbReference type="PROSITE" id="PS51202">
    <property type="entry name" value="RCK_C"/>
    <property type="match status" value="2"/>
</dbReference>
<name>A0A5S3PD12_9RHOB</name>
<feature type="transmembrane region" description="Helical" evidence="8">
    <location>
        <begin position="571"/>
        <end position="596"/>
    </location>
</feature>
<proteinExistence type="predicted"/>
<keyword evidence="5 8" id="KW-1133">Transmembrane helix</keyword>
<feature type="domain" description="RCK C-terminal" evidence="9">
    <location>
        <begin position="249"/>
        <end position="334"/>
    </location>
</feature>
<feature type="transmembrane region" description="Helical" evidence="8">
    <location>
        <begin position="139"/>
        <end position="163"/>
    </location>
</feature>
<dbReference type="AlphaFoldDB" id="A0A5S3PD12"/>
<organism evidence="10 11">
    <name type="scientific">Sulfitobacter sabulilitoris</name>
    <dbReference type="NCBI Taxonomy" id="2562655"/>
    <lineage>
        <taxon>Bacteria</taxon>
        <taxon>Pseudomonadati</taxon>
        <taxon>Pseudomonadota</taxon>
        <taxon>Alphaproteobacteria</taxon>
        <taxon>Rhodobacterales</taxon>
        <taxon>Roseobacteraceae</taxon>
        <taxon>Sulfitobacter</taxon>
    </lineage>
</organism>
<feature type="domain" description="RCK C-terminal" evidence="9">
    <location>
        <begin position="338"/>
        <end position="423"/>
    </location>
</feature>
<dbReference type="InterPro" id="IPR006037">
    <property type="entry name" value="RCK_C"/>
</dbReference>
<keyword evidence="11" id="KW-1185">Reference proteome</keyword>
<keyword evidence="4" id="KW-0677">Repeat</keyword>
<reference evidence="10 11" key="1">
    <citation type="submission" date="2019-05" db="EMBL/GenBank/DDBJ databases">
        <title>Sulfitobacter sabulilitoris sp. nov., isolated from a marine sand.</title>
        <authorList>
            <person name="Yoon J.-H."/>
        </authorList>
    </citation>
    <scope>NUCLEOTIDE SEQUENCE [LARGE SCALE GENOMIC DNA]</scope>
    <source>
        <strain evidence="10 11">HSMS-29</strain>
    </source>
</reference>
<dbReference type="InterPro" id="IPR036721">
    <property type="entry name" value="RCK_C_sf"/>
</dbReference>
<dbReference type="Proteomes" id="UP000309550">
    <property type="component" value="Unassembled WGS sequence"/>
</dbReference>
<feature type="transmembrane region" description="Helical" evidence="8">
    <location>
        <begin position="512"/>
        <end position="540"/>
    </location>
</feature>
<feature type="compositionally biased region" description="Basic residues" evidence="7">
    <location>
        <begin position="27"/>
        <end position="36"/>
    </location>
</feature>
<evidence type="ECO:0000256" key="7">
    <source>
        <dbReference type="SAM" id="MobiDB-lite"/>
    </source>
</evidence>
<evidence type="ECO:0000256" key="3">
    <source>
        <dbReference type="ARBA" id="ARBA00022692"/>
    </source>
</evidence>
<evidence type="ECO:0000256" key="6">
    <source>
        <dbReference type="ARBA" id="ARBA00023136"/>
    </source>
</evidence>
<evidence type="ECO:0000313" key="11">
    <source>
        <dbReference type="Proteomes" id="UP000309550"/>
    </source>
</evidence>
<comment type="subcellular location">
    <subcellularLocation>
        <location evidence="1">Membrane</location>
        <topology evidence="1">Multi-pass membrane protein</topology>
    </subcellularLocation>
</comment>
<feature type="transmembrane region" description="Helical" evidence="8">
    <location>
        <begin position="217"/>
        <end position="245"/>
    </location>
</feature>
<feature type="transmembrane region" description="Helical" evidence="8">
    <location>
        <begin position="441"/>
        <end position="474"/>
    </location>
</feature>
<dbReference type="OrthoDB" id="9809303at2"/>
<dbReference type="InterPro" id="IPR004680">
    <property type="entry name" value="Cit_transptr-like_dom"/>
</dbReference>
<dbReference type="GO" id="GO:0005886">
    <property type="term" value="C:plasma membrane"/>
    <property type="evidence" value="ECO:0007669"/>
    <property type="project" value="TreeGrafter"/>
</dbReference>
<keyword evidence="3 8" id="KW-0812">Transmembrane</keyword>
<dbReference type="Gene3D" id="3.30.70.1450">
    <property type="entry name" value="Regulator of K+ conductance, C-terminal domain"/>
    <property type="match status" value="2"/>
</dbReference>
<evidence type="ECO:0000259" key="9">
    <source>
        <dbReference type="PROSITE" id="PS51202"/>
    </source>
</evidence>
<dbReference type="Pfam" id="PF03600">
    <property type="entry name" value="CitMHS"/>
    <property type="match status" value="1"/>
</dbReference>
<dbReference type="GO" id="GO:0006813">
    <property type="term" value="P:potassium ion transport"/>
    <property type="evidence" value="ECO:0007669"/>
    <property type="project" value="InterPro"/>
</dbReference>
<comment type="caution">
    <text evidence="10">The sequence shown here is derived from an EMBL/GenBank/DDBJ whole genome shotgun (WGS) entry which is preliminary data.</text>
</comment>